<name>U2N4Q5_9CLOT</name>
<keyword evidence="3" id="KW-1185">Reference proteome</keyword>
<dbReference type="PANTHER" id="PTHR33164:SF57">
    <property type="entry name" value="MARR-FAMILY TRANSCRIPTIONAL REGULATOR"/>
    <property type="match status" value="1"/>
</dbReference>
<dbReference type="Gene3D" id="1.10.10.10">
    <property type="entry name" value="Winged helix-like DNA-binding domain superfamily/Winged helix DNA-binding domain"/>
    <property type="match status" value="1"/>
</dbReference>
<dbReference type="Pfam" id="PF01047">
    <property type="entry name" value="MarR"/>
    <property type="match status" value="1"/>
</dbReference>
<dbReference type="PROSITE" id="PS50995">
    <property type="entry name" value="HTH_MARR_2"/>
    <property type="match status" value="1"/>
</dbReference>
<gene>
    <name evidence="2" type="ORF">CINTURNW_1791</name>
</gene>
<dbReference type="InterPro" id="IPR000835">
    <property type="entry name" value="HTH_MarR-typ"/>
</dbReference>
<proteinExistence type="predicted"/>
<dbReference type="InterPro" id="IPR036390">
    <property type="entry name" value="WH_DNA-bd_sf"/>
</dbReference>
<evidence type="ECO:0000313" key="3">
    <source>
        <dbReference type="Proteomes" id="UP000016721"/>
    </source>
</evidence>
<dbReference type="EMBL" id="APJA01000012">
    <property type="protein sequence ID" value="ERK30482.1"/>
    <property type="molecule type" value="Genomic_DNA"/>
</dbReference>
<dbReference type="SMART" id="SM00347">
    <property type="entry name" value="HTH_MARR"/>
    <property type="match status" value="1"/>
</dbReference>
<dbReference type="HOGENOM" id="CLU_083287_15_0_9"/>
<dbReference type="OrthoDB" id="9154853at2"/>
<dbReference type="Proteomes" id="UP000016721">
    <property type="component" value="Unassembled WGS sequence"/>
</dbReference>
<dbReference type="eggNOG" id="COG1846">
    <property type="taxonomic scope" value="Bacteria"/>
</dbReference>
<dbReference type="SUPFAM" id="SSF46785">
    <property type="entry name" value="Winged helix' DNA-binding domain"/>
    <property type="match status" value="1"/>
</dbReference>
<sequence>MKKSKYREDLELQLGEQLNYLISSSHALNVRAAEYFDSSLQPAAFIIVRWLFSYGAANATILADATAMDKSSISRLINQLKKFNYVKSEADPNDKRGVIISLTELGKTKTIEALKQKETAFYERILNWDDTKLENFVALFREFNLITDLE</sequence>
<dbReference type="AlphaFoldDB" id="U2N4Q5"/>
<dbReference type="STRING" id="1294142.CINTURNW_1791"/>
<evidence type="ECO:0000259" key="1">
    <source>
        <dbReference type="PROSITE" id="PS50995"/>
    </source>
</evidence>
<dbReference type="PATRIC" id="fig|1294142.3.peg.1825"/>
<dbReference type="GO" id="GO:0006950">
    <property type="term" value="P:response to stress"/>
    <property type="evidence" value="ECO:0007669"/>
    <property type="project" value="TreeGrafter"/>
</dbReference>
<dbReference type="InterPro" id="IPR036388">
    <property type="entry name" value="WH-like_DNA-bd_sf"/>
</dbReference>
<dbReference type="PANTHER" id="PTHR33164">
    <property type="entry name" value="TRANSCRIPTIONAL REGULATOR, MARR FAMILY"/>
    <property type="match status" value="1"/>
</dbReference>
<accession>U2N4Q5</accession>
<comment type="caution">
    <text evidence="2">The sequence shown here is derived from an EMBL/GenBank/DDBJ whole genome shotgun (WGS) entry which is preliminary data.</text>
</comment>
<organism evidence="2 3">
    <name type="scientific">Clostridium intestinale URNW</name>
    <dbReference type="NCBI Taxonomy" id="1294142"/>
    <lineage>
        <taxon>Bacteria</taxon>
        <taxon>Bacillati</taxon>
        <taxon>Bacillota</taxon>
        <taxon>Clostridia</taxon>
        <taxon>Eubacteriales</taxon>
        <taxon>Clostridiaceae</taxon>
        <taxon>Clostridium</taxon>
    </lineage>
</organism>
<reference evidence="2 3" key="1">
    <citation type="journal article" date="2013" name="Genome Announc.">
        <title>Draft Genome Sequence of the Hydrogen- and Ethanol-Producing Bacterium Clostridium intestinale Strain URNW.</title>
        <authorList>
            <person name="Lal S."/>
            <person name="Ramachandran U."/>
            <person name="Zhang X."/>
            <person name="Sparling R."/>
            <person name="Levin D.B."/>
        </authorList>
    </citation>
    <scope>NUCLEOTIDE SEQUENCE [LARGE SCALE GENOMIC DNA]</scope>
    <source>
        <strain evidence="2 3">URNW</strain>
    </source>
</reference>
<dbReference type="GO" id="GO:0003700">
    <property type="term" value="F:DNA-binding transcription factor activity"/>
    <property type="evidence" value="ECO:0007669"/>
    <property type="project" value="InterPro"/>
</dbReference>
<protein>
    <submittedName>
        <fullName evidence="2">MarR family transcriptional regulator</fullName>
    </submittedName>
</protein>
<dbReference type="InterPro" id="IPR039422">
    <property type="entry name" value="MarR/SlyA-like"/>
</dbReference>
<dbReference type="RefSeq" id="WP_021801794.1">
    <property type="nucleotide sequence ID" value="NZ_KI273145.1"/>
</dbReference>
<evidence type="ECO:0000313" key="2">
    <source>
        <dbReference type="EMBL" id="ERK30482.1"/>
    </source>
</evidence>
<feature type="domain" description="HTH marR-type" evidence="1">
    <location>
        <begin position="11"/>
        <end position="145"/>
    </location>
</feature>